<dbReference type="PANTHER" id="PTHR46865">
    <property type="entry name" value="OXIDOREDUCTASE-RELATED"/>
    <property type="match status" value="1"/>
</dbReference>
<sequence>MKHTKILISGASIAGPALAYWLRRHGFHPTVVERAPAIRGGGQAIDVRGAALDVVERMGLLAQVRGASTRMRGMSFVDAEGRELMRTTEATLTGGKLDSPDVELMRDDLARLLYDATRDDVEYVFDDTITALAQDDDGVDVRFARGEPRRFDLVIGADGLHSTTRRLVFGEESRFIRHLGTWLAIFSVENFLELDHWQVFHDTDEAMVGIYSARDNREARAMLGFSSPPLEFDPRDVARQQQLVAERLAGVGWVAPRLLAAMATAPDFYFDSMSQIELERWSQGRVALVGDAACCSSPMSGQGSSVALVGAYVLAGELAAAGGDHRRGFAGYEAALRGYVAQNQQLALLAVEQRRPPAPEAVQRAAAVALRAYGAPVPGDVP</sequence>
<evidence type="ECO:0000313" key="3">
    <source>
        <dbReference type="Proteomes" id="UP001139031"/>
    </source>
</evidence>
<organism evidence="2 3">
    <name type="scientific">Nannocystis pusilla</name>
    <dbReference type="NCBI Taxonomy" id="889268"/>
    <lineage>
        <taxon>Bacteria</taxon>
        <taxon>Pseudomonadati</taxon>
        <taxon>Myxococcota</taxon>
        <taxon>Polyangia</taxon>
        <taxon>Nannocystales</taxon>
        <taxon>Nannocystaceae</taxon>
        <taxon>Nannocystis</taxon>
    </lineage>
</organism>
<reference evidence="2" key="1">
    <citation type="submission" date="2021-08" db="EMBL/GenBank/DDBJ databases">
        <authorList>
            <person name="Stevens D.C."/>
        </authorList>
    </citation>
    <scope>NUCLEOTIDE SEQUENCE</scope>
    <source>
        <strain evidence="2">DSM 53165</strain>
    </source>
</reference>
<keyword evidence="2" id="KW-0503">Monooxygenase</keyword>
<dbReference type="InterPro" id="IPR036188">
    <property type="entry name" value="FAD/NAD-bd_sf"/>
</dbReference>
<feature type="domain" description="FAD-binding" evidence="1">
    <location>
        <begin position="4"/>
        <end position="321"/>
    </location>
</feature>
<accession>A0ABS7TVI5</accession>
<gene>
    <name evidence="2" type="ORF">K7C98_23585</name>
</gene>
<dbReference type="InterPro" id="IPR051704">
    <property type="entry name" value="FAD_aromatic-hydroxylase"/>
</dbReference>
<dbReference type="Proteomes" id="UP001139031">
    <property type="component" value="Unassembled WGS sequence"/>
</dbReference>
<proteinExistence type="predicted"/>
<dbReference type="PANTHER" id="PTHR46865:SF2">
    <property type="entry name" value="MONOOXYGENASE"/>
    <property type="match status" value="1"/>
</dbReference>
<dbReference type="Gene3D" id="3.50.50.60">
    <property type="entry name" value="FAD/NAD(P)-binding domain"/>
    <property type="match status" value="1"/>
</dbReference>
<keyword evidence="2" id="KW-0560">Oxidoreductase</keyword>
<dbReference type="EMBL" id="JAIRAU010000029">
    <property type="protein sequence ID" value="MBZ5712235.1"/>
    <property type="molecule type" value="Genomic_DNA"/>
</dbReference>
<name>A0ABS7TVI5_9BACT</name>
<dbReference type="Pfam" id="PF01494">
    <property type="entry name" value="FAD_binding_3"/>
    <property type="match status" value="1"/>
</dbReference>
<comment type="caution">
    <text evidence="2">The sequence shown here is derived from an EMBL/GenBank/DDBJ whole genome shotgun (WGS) entry which is preliminary data.</text>
</comment>
<protein>
    <submittedName>
        <fullName evidence="2">FAD-dependent monooxygenase</fullName>
    </submittedName>
</protein>
<keyword evidence="3" id="KW-1185">Reference proteome</keyword>
<evidence type="ECO:0000259" key="1">
    <source>
        <dbReference type="Pfam" id="PF01494"/>
    </source>
</evidence>
<dbReference type="InterPro" id="IPR002938">
    <property type="entry name" value="FAD-bd"/>
</dbReference>
<dbReference type="PRINTS" id="PR00420">
    <property type="entry name" value="RNGMNOXGNASE"/>
</dbReference>
<dbReference type="Gene3D" id="3.30.9.10">
    <property type="entry name" value="D-Amino Acid Oxidase, subunit A, domain 2"/>
    <property type="match status" value="1"/>
</dbReference>
<dbReference type="SUPFAM" id="SSF51905">
    <property type="entry name" value="FAD/NAD(P)-binding domain"/>
    <property type="match status" value="1"/>
</dbReference>
<dbReference type="RefSeq" id="WP_224193998.1">
    <property type="nucleotide sequence ID" value="NZ_JAIRAU010000029.1"/>
</dbReference>
<dbReference type="GO" id="GO:0004497">
    <property type="term" value="F:monooxygenase activity"/>
    <property type="evidence" value="ECO:0007669"/>
    <property type="project" value="UniProtKB-KW"/>
</dbReference>
<evidence type="ECO:0000313" key="2">
    <source>
        <dbReference type="EMBL" id="MBZ5712235.1"/>
    </source>
</evidence>